<dbReference type="Pfam" id="PF16290">
    <property type="entry name" value="DUF4936"/>
    <property type="match status" value="1"/>
</dbReference>
<sequence length="95" mass="10411">MDLYIYYKVKQADAASLLAAVVTMQTSLAQRHGVACQLKRRPETSEGLQTWMEVYAATPEGFAAALQQAVAEADVDQFTTGLRHTEAFMDVIPCA</sequence>
<name>A0A6L8MR40_9BURK</name>
<gene>
    <name evidence="1" type="ORF">GTP44_20225</name>
</gene>
<accession>A0A6L8MR40</accession>
<dbReference type="Proteomes" id="UP000474565">
    <property type="component" value="Unassembled WGS sequence"/>
</dbReference>
<organism evidence="1 2">
    <name type="scientific">Duganella lactea</name>
    <dbReference type="NCBI Taxonomy" id="2692173"/>
    <lineage>
        <taxon>Bacteria</taxon>
        <taxon>Pseudomonadati</taxon>
        <taxon>Pseudomonadota</taxon>
        <taxon>Betaproteobacteria</taxon>
        <taxon>Burkholderiales</taxon>
        <taxon>Oxalobacteraceae</taxon>
        <taxon>Telluria group</taxon>
        <taxon>Duganella</taxon>
    </lineage>
</organism>
<dbReference type="EMBL" id="WWCP01000030">
    <property type="protein sequence ID" value="MYM84268.1"/>
    <property type="molecule type" value="Genomic_DNA"/>
</dbReference>
<protein>
    <submittedName>
        <fullName evidence="1">DUF4936 family protein</fullName>
    </submittedName>
</protein>
<dbReference type="RefSeq" id="WP_161020818.1">
    <property type="nucleotide sequence ID" value="NZ_WWCP01000030.1"/>
</dbReference>
<evidence type="ECO:0000313" key="2">
    <source>
        <dbReference type="Proteomes" id="UP000474565"/>
    </source>
</evidence>
<comment type="caution">
    <text evidence="1">The sequence shown here is derived from an EMBL/GenBank/DDBJ whole genome shotgun (WGS) entry which is preliminary data.</text>
</comment>
<proteinExistence type="predicted"/>
<dbReference type="InterPro" id="IPR032556">
    <property type="entry name" value="DUF4936"/>
</dbReference>
<reference evidence="1 2" key="1">
    <citation type="submission" date="2019-12" db="EMBL/GenBank/DDBJ databases">
        <title>Novel species isolated from a subtropical stream in China.</title>
        <authorList>
            <person name="Lu H."/>
        </authorList>
    </citation>
    <scope>NUCLEOTIDE SEQUENCE [LARGE SCALE GENOMIC DNA]</scope>
    <source>
        <strain evidence="1 2">FT50W</strain>
    </source>
</reference>
<dbReference type="AlphaFoldDB" id="A0A6L8MR40"/>
<evidence type="ECO:0000313" key="1">
    <source>
        <dbReference type="EMBL" id="MYM84268.1"/>
    </source>
</evidence>